<evidence type="ECO:0000313" key="2">
    <source>
        <dbReference type="Proteomes" id="UP001203297"/>
    </source>
</evidence>
<keyword evidence="2" id="KW-1185">Reference proteome</keyword>
<comment type="caution">
    <text evidence="1">The sequence shown here is derived from an EMBL/GenBank/DDBJ whole genome shotgun (WGS) entry which is preliminary data.</text>
</comment>
<proteinExistence type="predicted"/>
<protein>
    <submittedName>
        <fullName evidence="1">Uncharacterized protein</fullName>
    </submittedName>
</protein>
<accession>A0AAD4M2N4</accession>
<gene>
    <name evidence="1" type="ORF">B0F90DRAFT_1631571</name>
</gene>
<dbReference type="AlphaFoldDB" id="A0AAD4M2N4"/>
<reference evidence="1" key="1">
    <citation type="journal article" date="2022" name="New Phytol.">
        <title>Evolutionary transition to the ectomycorrhizal habit in the genomes of a hyperdiverse lineage of mushroom-forming fungi.</title>
        <authorList>
            <person name="Looney B."/>
            <person name="Miyauchi S."/>
            <person name="Morin E."/>
            <person name="Drula E."/>
            <person name="Courty P.E."/>
            <person name="Kohler A."/>
            <person name="Kuo A."/>
            <person name="LaButti K."/>
            <person name="Pangilinan J."/>
            <person name="Lipzen A."/>
            <person name="Riley R."/>
            <person name="Andreopoulos W."/>
            <person name="He G."/>
            <person name="Johnson J."/>
            <person name="Nolan M."/>
            <person name="Tritt A."/>
            <person name="Barry K.W."/>
            <person name="Grigoriev I.V."/>
            <person name="Nagy L.G."/>
            <person name="Hibbett D."/>
            <person name="Henrissat B."/>
            <person name="Matheny P.B."/>
            <person name="Labbe J."/>
            <person name="Martin F.M."/>
        </authorList>
    </citation>
    <scope>NUCLEOTIDE SEQUENCE</scope>
    <source>
        <strain evidence="1">BPL690</strain>
    </source>
</reference>
<dbReference type="Proteomes" id="UP001203297">
    <property type="component" value="Unassembled WGS sequence"/>
</dbReference>
<dbReference type="EMBL" id="WTXG01000024">
    <property type="protein sequence ID" value="KAI0299085.1"/>
    <property type="molecule type" value="Genomic_DNA"/>
</dbReference>
<feature type="non-terminal residue" evidence="1">
    <location>
        <position position="1"/>
    </location>
</feature>
<name>A0AAD4M2N4_9AGAM</name>
<organism evidence="1 2">
    <name type="scientific">Multifurca ochricompacta</name>
    <dbReference type="NCBI Taxonomy" id="376703"/>
    <lineage>
        <taxon>Eukaryota</taxon>
        <taxon>Fungi</taxon>
        <taxon>Dikarya</taxon>
        <taxon>Basidiomycota</taxon>
        <taxon>Agaricomycotina</taxon>
        <taxon>Agaricomycetes</taxon>
        <taxon>Russulales</taxon>
        <taxon>Russulaceae</taxon>
        <taxon>Multifurca</taxon>
    </lineage>
</organism>
<sequence>KRHSVVFKFTGTKETILNSQVFDPYGKSPFTVASDKKHSTVRSSDGTTLAMIDWDHSNPIMHYQGKKLKCKEWIPWADSKEARILTHAGKDYHWVTRDEIVYLEPADRSGYHILIWRDPTSQVEVEAFQECLVVPGLLEAAIIAIVIMQSGHKLGDHSKGSGNGQFFVNAFAATLGSNITF</sequence>
<evidence type="ECO:0000313" key="1">
    <source>
        <dbReference type="EMBL" id="KAI0299085.1"/>
    </source>
</evidence>